<evidence type="ECO:0000256" key="4">
    <source>
        <dbReference type="PROSITE-ProRule" id="PRU00325"/>
    </source>
</evidence>
<evidence type="ECO:0000313" key="9">
    <source>
        <dbReference type="Proteomes" id="UP000012960"/>
    </source>
</evidence>
<feature type="region of interest" description="Disordered" evidence="5">
    <location>
        <begin position="722"/>
        <end position="754"/>
    </location>
</feature>
<dbReference type="Proteomes" id="UP000012960">
    <property type="component" value="Unplaced"/>
</dbReference>
<sequence length="921" mass="104985">MELSNSSSNSESVETIEASFSEKDKDNAGVDSITEGPASIEDVGKESQPSKDGQVGPSTRYTGIGDKALVQKTTINSQMEPEVGMVFHSEDQAYMFYNNYAQRKGFSVRKGHLGRRKDGTVRNRVFLCSNEGARQRHSTHVTKKPRDVVRTNCMARIEYKVSRDGIWVVSKIIYEHNHPLVRPHKAHLLRSHRRIVQSQHDGVSDAVEKPAQPLEFPAEDAHDAESIGFLLKDQSSYLHTNRMRELEKGDAQVLLEFLKAKQLEDPSFFYAIQLDDREQVTNFFWADSRSIIDYTYFGDVVLFDTTYRPNKSEVPFAPFIGINHHRQIVLFGAAILLDETTESFVWLFRTFMVAMSGLQPQTILTDNCPALSRAISMTLPETCHRFCLWHIIQTSTVHISHVYSNDTNFQKDFKDCIHEEGSEEEFCSKWIRLIHKYDLAGNSWLEDVYAARERWALVYNKNSFSAFMTTMQWSESMKNHFKKHFNRKLPLSKFLEQYHKSLNRFREKELYEDYKSRQTKPVLLVDMPMLNEAAESYTRLMYNEFEDEFKSQLSCLCEPIGIDGTVYTFKVALPGKHSFGIVELKPSNLTVSCSCRKFESMGILCMHALKVLNNNNILHLPSQYILKRWSKYANVEIVSGKHHLIAKSDGQDLLTQQYSRVCHKAITIAVKSAFSEDALQIFDQELDKLIAEVEHVLHMAPLSRQTEDDVILIDNIQQDELGSKRKRSKKARARDGQDSKQKKKLQSRNDAVNTGTIYQKIQTKEKARQTNDASDRLMINEPSHVASFHRESTTSYGNSMSLQPSGCSPFPQDTIMPTQEPFTPSQGLFDHAIASQGANSGNITWCTPRGSIGVPMPVLQGQANNYVSWVVQPCNVPSMAMPQLHLDHPMHSTVPGQHQSLSRKLTFDINKGTDTTGHMQH</sequence>
<dbReference type="SMART" id="SM00575">
    <property type="entry name" value="ZnF_PMZ"/>
    <property type="match status" value="1"/>
</dbReference>
<protein>
    <submittedName>
        <fullName evidence="7">(wild Malaysian banana) hypothetical protein</fullName>
    </submittedName>
</protein>
<dbReference type="KEGG" id="mus:103987316"/>
<dbReference type="Pfam" id="PF10551">
    <property type="entry name" value="MULE"/>
    <property type="match status" value="1"/>
</dbReference>
<evidence type="ECO:0000259" key="6">
    <source>
        <dbReference type="PROSITE" id="PS50966"/>
    </source>
</evidence>
<dbReference type="InParanoid" id="A0A804HQY4"/>
<dbReference type="PROSITE" id="PS50966">
    <property type="entry name" value="ZF_SWIM"/>
    <property type="match status" value="1"/>
</dbReference>
<feature type="compositionally biased region" description="Low complexity" evidence="5">
    <location>
        <begin position="1"/>
        <end position="12"/>
    </location>
</feature>
<dbReference type="InterPro" id="IPR004330">
    <property type="entry name" value="FAR1_DNA_bnd_dom"/>
</dbReference>
<dbReference type="Pfam" id="PF04434">
    <property type="entry name" value="SWIM"/>
    <property type="match status" value="1"/>
</dbReference>
<feature type="domain" description="SWIM-type" evidence="6">
    <location>
        <begin position="567"/>
        <end position="616"/>
    </location>
</feature>
<dbReference type="GO" id="GO:0008270">
    <property type="term" value="F:zinc ion binding"/>
    <property type="evidence" value="ECO:0007669"/>
    <property type="project" value="UniProtKB-KW"/>
</dbReference>
<evidence type="ECO:0000256" key="2">
    <source>
        <dbReference type="ARBA" id="ARBA00022771"/>
    </source>
</evidence>
<gene>
    <name evidence="7" type="ORF">GSMUA_290260.1</name>
</gene>
<dbReference type="AlphaFoldDB" id="A0A804HQY4"/>
<evidence type="ECO:0000256" key="5">
    <source>
        <dbReference type="SAM" id="MobiDB-lite"/>
    </source>
</evidence>
<reference evidence="7" key="1">
    <citation type="submission" date="2021-03" db="EMBL/GenBank/DDBJ databases">
        <authorList>
            <consortium name="Genoscope - CEA"/>
            <person name="William W."/>
        </authorList>
    </citation>
    <scope>NUCLEOTIDE SEQUENCE</scope>
    <source>
        <strain evidence="7">Doubled-haploid Pahang</strain>
    </source>
</reference>
<dbReference type="InterPro" id="IPR006564">
    <property type="entry name" value="Znf_PMZ"/>
</dbReference>
<dbReference type="InterPro" id="IPR007527">
    <property type="entry name" value="Znf_SWIM"/>
</dbReference>
<accession>A0A804HQY4</accession>
<evidence type="ECO:0000256" key="3">
    <source>
        <dbReference type="ARBA" id="ARBA00022833"/>
    </source>
</evidence>
<dbReference type="FunCoup" id="A0A804HQY4">
    <property type="interactions" value="6"/>
</dbReference>
<proteinExistence type="predicted"/>
<reference evidence="8" key="2">
    <citation type="submission" date="2021-05" db="UniProtKB">
        <authorList>
            <consortium name="EnsemblPlants"/>
        </authorList>
    </citation>
    <scope>IDENTIFICATION</scope>
    <source>
        <strain evidence="8">subsp. malaccensis</strain>
    </source>
</reference>
<dbReference type="Gramene" id="Ma01_t06450.1">
    <property type="protein sequence ID" value="Ma01_p06450.1"/>
    <property type="gene ID" value="Ma01_g06450"/>
</dbReference>
<keyword evidence="2 4" id="KW-0863">Zinc-finger</keyword>
<dbReference type="PANTHER" id="PTHR47718:SF7">
    <property type="entry name" value="PROTEIN FAR1-RELATED SEQUENCE"/>
    <property type="match status" value="1"/>
</dbReference>
<dbReference type="OMA" id="CLRHICH"/>
<name>A0A804HQY4_MUSAM</name>
<dbReference type="Pfam" id="PF03101">
    <property type="entry name" value="FAR1"/>
    <property type="match status" value="1"/>
</dbReference>
<evidence type="ECO:0000256" key="1">
    <source>
        <dbReference type="ARBA" id="ARBA00022723"/>
    </source>
</evidence>
<dbReference type="InterPro" id="IPR018289">
    <property type="entry name" value="MULE_transposase_dom"/>
</dbReference>
<dbReference type="PANTHER" id="PTHR47718">
    <property type="entry name" value="OS01G0519700 PROTEIN"/>
    <property type="match status" value="1"/>
</dbReference>
<keyword evidence="9" id="KW-1185">Reference proteome</keyword>
<keyword evidence="3" id="KW-0862">Zinc</keyword>
<dbReference type="EnsemblPlants" id="Ma01_t06450.1">
    <property type="protein sequence ID" value="Ma01_p06450.1"/>
    <property type="gene ID" value="Ma01_g06450"/>
</dbReference>
<dbReference type="EMBL" id="HG996466">
    <property type="protein sequence ID" value="CAG1858731.1"/>
    <property type="molecule type" value="Genomic_DNA"/>
</dbReference>
<feature type="region of interest" description="Disordered" evidence="5">
    <location>
        <begin position="1"/>
        <end position="62"/>
    </location>
</feature>
<evidence type="ECO:0000313" key="8">
    <source>
        <dbReference type="EnsemblPlants" id="Ma01_p06450.1"/>
    </source>
</evidence>
<dbReference type="OrthoDB" id="1894539at2759"/>
<organism evidence="8 9">
    <name type="scientific">Musa acuminata subsp. malaccensis</name>
    <name type="common">Wild banana</name>
    <name type="synonym">Musa malaccensis</name>
    <dbReference type="NCBI Taxonomy" id="214687"/>
    <lineage>
        <taxon>Eukaryota</taxon>
        <taxon>Viridiplantae</taxon>
        <taxon>Streptophyta</taxon>
        <taxon>Embryophyta</taxon>
        <taxon>Tracheophyta</taxon>
        <taxon>Spermatophyta</taxon>
        <taxon>Magnoliopsida</taxon>
        <taxon>Liliopsida</taxon>
        <taxon>Zingiberales</taxon>
        <taxon>Musaceae</taxon>
        <taxon>Musa</taxon>
    </lineage>
</organism>
<keyword evidence="1" id="KW-0479">Metal-binding</keyword>
<evidence type="ECO:0000313" key="7">
    <source>
        <dbReference type="EMBL" id="CAG1858731.1"/>
    </source>
</evidence>